<sequence length="103" mass="11384">MSLRNDRQKLIVRAAPRDLLLWSRPRVLLLPSTRQAPLSPYLPLHRSHNHCQVNGRRASLRDRCMGCAHFNASVCACLCGDSMGYGAGMKASFNSWTAIGTSS</sequence>
<accession>A0A7S4FCF5</accession>
<proteinExistence type="predicted"/>
<dbReference type="EMBL" id="HBIZ01063325">
    <property type="protein sequence ID" value="CAE0786433.1"/>
    <property type="molecule type" value="Transcribed_RNA"/>
</dbReference>
<name>A0A7S4FCF5_CHRCT</name>
<reference evidence="1" key="1">
    <citation type="submission" date="2021-01" db="EMBL/GenBank/DDBJ databases">
        <authorList>
            <person name="Corre E."/>
            <person name="Pelletier E."/>
            <person name="Niang G."/>
            <person name="Scheremetjew M."/>
            <person name="Finn R."/>
            <person name="Kale V."/>
            <person name="Holt S."/>
            <person name="Cochrane G."/>
            <person name="Meng A."/>
            <person name="Brown T."/>
            <person name="Cohen L."/>
        </authorList>
    </citation>
    <scope>NUCLEOTIDE SEQUENCE</scope>
    <source>
        <strain evidence="1">CCMP645</strain>
    </source>
</reference>
<organism evidence="1">
    <name type="scientific">Chrysotila carterae</name>
    <name type="common">Marine alga</name>
    <name type="synonym">Syracosphaera carterae</name>
    <dbReference type="NCBI Taxonomy" id="13221"/>
    <lineage>
        <taxon>Eukaryota</taxon>
        <taxon>Haptista</taxon>
        <taxon>Haptophyta</taxon>
        <taxon>Prymnesiophyceae</taxon>
        <taxon>Isochrysidales</taxon>
        <taxon>Isochrysidaceae</taxon>
        <taxon>Chrysotila</taxon>
    </lineage>
</organism>
<protein>
    <submittedName>
        <fullName evidence="1">Uncharacterized protein</fullName>
    </submittedName>
</protein>
<gene>
    <name evidence="1" type="ORF">PCAR00345_LOCUS39141</name>
</gene>
<dbReference type="AlphaFoldDB" id="A0A7S4FCF5"/>
<evidence type="ECO:0000313" key="1">
    <source>
        <dbReference type="EMBL" id="CAE0786433.1"/>
    </source>
</evidence>